<dbReference type="GO" id="GO:0046872">
    <property type="term" value="F:metal ion binding"/>
    <property type="evidence" value="ECO:0007669"/>
    <property type="project" value="UniProtKB-KW"/>
</dbReference>
<reference evidence="3 4" key="1">
    <citation type="submission" date="2019-04" db="EMBL/GenBank/DDBJ databases">
        <title>Aspergillus burnettii sp. nov., novel species from soil in southeast Queensland.</title>
        <authorList>
            <person name="Gilchrist C.L.M."/>
            <person name="Pitt J.I."/>
            <person name="Lange L."/>
            <person name="Lacey H.J."/>
            <person name="Vuong D."/>
            <person name="Midgley D.J."/>
            <person name="Greenfield P."/>
            <person name="Bradbury M."/>
            <person name="Lacey E."/>
            <person name="Busk P.K."/>
            <person name="Pilgaard B."/>
            <person name="Chooi Y.H."/>
            <person name="Piggott A.M."/>
        </authorList>
    </citation>
    <scope>NUCLEOTIDE SEQUENCE [LARGE SCALE GENOMIC DNA]</scope>
    <source>
        <strain evidence="3 4">FRR 5400</strain>
    </source>
</reference>
<dbReference type="PROSITE" id="PS51819">
    <property type="entry name" value="VOC"/>
    <property type="match status" value="2"/>
</dbReference>
<dbReference type="FunFam" id="3.10.180.10:FF:000034">
    <property type="entry name" value="Glyoxalase/Bleomycin resistance protein/Dihydroxybiphenyl dioxygenase"/>
    <property type="match status" value="1"/>
</dbReference>
<name>A0A8H6E3J4_PETAA</name>
<evidence type="ECO:0000313" key="3">
    <source>
        <dbReference type="EMBL" id="KAF5857025.1"/>
    </source>
</evidence>
<dbReference type="AlphaFoldDB" id="A0A8H6E3J4"/>
<accession>A0A8H6E3J4</accession>
<evidence type="ECO:0000256" key="1">
    <source>
        <dbReference type="ARBA" id="ARBA00022723"/>
    </source>
</evidence>
<keyword evidence="4" id="KW-1185">Reference proteome</keyword>
<dbReference type="InterPro" id="IPR037523">
    <property type="entry name" value="VOC_core"/>
</dbReference>
<evidence type="ECO:0000259" key="2">
    <source>
        <dbReference type="PROSITE" id="PS51819"/>
    </source>
</evidence>
<dbReference type="InterPro" id="IPR029068">
    <property type="entry name" value="Glyas_Bleomycin-R_OHBP_Dase"/>
</dbReference>
<gene>
    <name evidence="3" type="ORF">ETB97_006416</name>
</gene>
<sequence>MEAHIRLVSLARSIPRWKRDLELAPRKDGLIRYTHSDGDAVVPELKGSLKLPQVFCKDMSGKVSFTEDVIFRSEQNSLFRLFVYLHNDEELEPARNAMRVTQEISRGEFSVDNISFIVEQITCDEASDYKNLFQIASAEDFAQSPLCNGRPKPTYYEPFLVRKEVCAEYIIVRPDRFVFAASRSNLRQPSTFSCDFTTRSLDGLANRLQKLQRTLPTPCHGASIPDIAAIGPDQESVASWRKRCDIDCEKQIRLVKLSHMRYQHPDLNGITTFLQDFGMEVVKRTDDGVWYRGYGTDPYVYYAQQGERKFLGGAFEVESYQDLERAAQLPTGGEIQELPDAPGGGQMVTLTDPEGFPVNLIYGQVPAGPVEYRMRIIVNTESDKPRVRRFQRFKPGPAAVHKLGHFGLCVQRFEEMVNFYTSNFNIVPSDFLHVEQEGQRKNVALFAHIDRGADYVDHHSFFLSANETSHVHHCSFEVHDFDTQNLGHQWLADKGYTSVWGVGRHILGSQLFDYWWDTTGNMVEHYADGDLINEETPIGYGPAGDESLAVWGPEVPAWFLR</sequence>
<dbReference type="FunFam" id="3.10.180.10:FF:000039">
    <property type="entry name" value="Trihydroxytoluene oxygenase (AFU_orthologue AFUA_8G02470)"/>
    <property type="match status" value="1"/>
</dbReference>
<feature type="domain" description="VOC" evidence="2">
    <location>
        <begin position="402"/>
        <end position="528"/>
    </location>
</feature>
<dbReference type="SUPFAM" id="SSF54593">
    <property type="entry name" value="Glyoxalase/Bleomycin resistance protein/Dihydroxybiphenyl dioxygenase"/>
    <property type="match status" value="1"/>
</dbReference>
<evidence type="ECO:0000313" key="4">
    <source>
        <dbReference type="Proteomes" id="UP000541154"/>
    </source>
</evidence>
<dbReference type="Gene3D" id="3.10.180.10">
    <property type="entry name" value="2,3-Dihydroxybiphenyl 1,2-Dioxygenase, domain 1"/>
    <property type="match status" value="2"/>
</dbReference>
<dbReference type="GO" id="GO:0046491">
    <property type="term" value="P:L-methylmalonyl-CoA metabolic process"/>
    <property type="evidence" value="ECO:0007669"/>
    <property type="project" value="TreeGrafter"/>
</dbReference>
<keyword evidence="1" id="KW-0479">Metal-binding</keyword>
<dbReference type="GO" id="GO:0005739">
    <property type="term" value="C:mitochondrion"/>
    <property type="evidence" value="ECO:0007669"/>
    <property type="project" value="TreeGrafter"/>
</dbReference>
<dbReference type="PANTHER" id="PTHR43048">
    <property type="entry name" value="METHYLMALONYL-COA EPIMERASE"/>
    <property type="match status" value="1"/>
</dbReference>
<dbReference type="GO" id="GO:0004493">
    <property type="term" value="F:methylmalonyl-CoA epimerase activity"/>
    <property type="evidence" value="ECO:0007669"/>
    <property type="project" value="TreeGrafter"/>
</dbReference>
<feature type="domain" description="VOC" evidence="2">
    <location>
        <begin position="256"/>
        <end position="363"/>
    </location>
</feature>
<dbReference type="CDD" id="cd07257">
    <property type="entry name" value="THT_oxygenase_C"/>
    <property type="match status" value="1"/>
</dbReference>
<comment type="caution">
    <text evidence="3">The sequence shown here is derived from an EMBL/GenBank/DDBJ whole genome shotgun (WGS) entry which is preliminary data.</text>
</comment>
<dbReference type="PANTHER" id="PTHR43048:SF3">
    <property type="entry name" value="METHYLMALONYL-COA EPIMERASE, MITOCHONDRIAL"/>
    <property type="match status" value="1"/>
</dbReference>
<dbReference type="InterPro" id="IPR051785">
    <property type="entry name" value="MMCE/EMCE_epimerase"/>
</dbReference>
<protein>
    <recommendedName>
        <fullName evidence="2">VOC domain-containing protein</fullName>
    </recommendedName>
</protein>
<proteinExistence type="predicted"/>
<dbReference type="InterPro" id="IPR004360">
    <property type="entry name" value="Glyas_Fos-R_dOase_dom"/>
</dbReference>
<dbReference type="Pfam" id="PF00903">
    <property type="entry name" value="Glyoxalase"/>
    <property type="match status" value="1"/>
</dbReference>
<dbReference type="EMBL" id="SPNV01000281">
    <property type="protein sequence ID" value="KAF5857025.1"/>
    <property type="molecule type" value="Genomic_DNA"/>
</dbReference>
<dbReference type="Proteomes" id="UP000541154">
    <property type="component" value="Unassembled WGS sequence"/>
</dbReference>
<dbReference type="CDD" id="cd07267">
    <property type="entry name" value="THT_Oxygenase_N"/>
    <property type="match status" value="1"/>
</dbReference>
<organism evidence="3 4">
    <name type="scientific">Petromyces alliaceus</name>
    <name type="common">Aspergillus alliaceus</name>
    <dbReference type="NCBI Taxonomy" id="209559"/>
    <lineage>
        <taxon>Eukaryota</taxon>
        <taxon>Fungi</taxon>
        <taxon>Dikarya</taxon>
        <taxon>Ascomycota</taxon>
        <taxon>Pezizomycotina</taxon>
        <taxon>Eurotiomycetes</taxon>
        <taxon>Eurotiomycetidae</taxon>
        <taxon>Eurotiales</taxon>
        <taxon>Aspergillaceae</taxon>
        <taxon>Aspergillus</taxon>
        <taxon>Aspergillus subgen. Circumdati</taxon>
    </lineage>
</organism>